<dbReference type="SUPFAM" id="SSF90123">
    <property type="entry name" value="ABC transporter transmembrane region"/>
    <property type="match status" value="1"/>
</dbReference>
<dbReference type="PANTHER" id="PTHR43394">
    <property type="entry name" value="ATP-DEPENDENT PERMEASE MDL1, MITOCHONDRIAL"/>
    <property type="match status" value="1"/>
</dbReference>
<dbReference type="InterPro" id="IPR003439">
    <property type="entry name" value="ABC_transporter-like_ATP-bd"/>
</dbReference>
<keyword evidence="4" id="KW-0472">Membrane</keyword>
<dbReference type="PANTHER" id="PTHR43394:SF1">
    <property type="entry name" value="ATP-BINDING CASSETTE SUB-FAMILY B MEMBER 10, MITOCHONDRIAL"/>
    <property type="match status" value="1"/>
</dbReference>
<evidence type="ECO:0000256" key="1">
    <source>
        <dbReference type="ARBA" id="ARBA00004651"/>
    </source>
</evidence>
<organism evidence="6 7">
    <name type="scientific">Streptomyces cellulosae</name>
    <dbReference type="NCBI Taxonomy" id="1968"/>
    <lineage>
        <taxon>Bacteria</taxon>
        <taxon>Bacillati</taxon>
        <taxon>Actinomycetota</taxon>
        <taxon>Actinomycetes</taxon>
        <taxon>Kitasatosporales</taxon>
        <taxon>Streptomycetaceae</taxon>
        <taxon>Streptomyces</taxon>
    </lineage>
</organism>
<dbReference type="RefSeq" id="WP_398655121.1">
    <property type="nucleotide sequence ID" value="NZ_JBITDC010000002.1"/>
</dbReference>
<dbReference type="Proteomes" id="UP001612415">
    <property type="component" value="Unassembled WGS sequence"/>
</dbReference>
<dbReference type="GO" id="GO:0005524">
    <property type="term" value="F:ATP binding"/>
    <property type="evidence" value="ECO:0007669"/>
    <property type="project" value="UniProtKB-KW"/>
</dbReference>
<dbReference type="Gene3D" id="3.40.50.300">
    <property type="entry name" value="P-loop containing nucleotide triphosphate hydrolases"/>
    <property type="match status" value="1"/>
</dbReference>
<keyword evidence="7" id="KW-1185">Reference proteome</keyword>
<evidence type="ECO:0000256" key="3">
    <source>
        <dbReference type="ARBA" id="ARBA00022989"/>
    </source>
</evidence>
<keyword evidence="6" id="KW-0547">Nucleotide-binding</keyword>
<feature type="domain" description="ABC transporter" evidence="5">
    <location>
        <begin position="163"/>
        <end position="213"/>
    </location>
</feature>
<dbReference type="SUPFAM" id="SSF52540">
    <property type="entry name" value="P-loop containing nucleoside triphosphate hydrolases"/>
    <property type="match status" value="1"/>
</dbReference>
<dbReference type="InterPro" id="IPR039421">
    <property type="entry name" value="Type_1_exporter"/>
</dbReference>
<gene>
    <name evidence="6" type="ORF">ACIA8P_05830</name>
</gene>
<dbReference type="Gene3D" id="1.20.1560.10">
    <property type="entry name" value="ABC transporter type 1, transmembrane domain"/>
    <property type="match status" value="1"/>
</dbReference>
<evidence type="ECO:0000313" key="7">
    <source>
        <dbReference type="Proteomes" id="UP001612415"/>
    </source>
</evidence>
<comment type="caution">
    <text evidence="6">The sequence shown here is derived from an EMBL/GenBank/DDBJ whole genome shotgun (WGS) entry which is preliminary data.</text>
</comment>
<accession>A0ABW7XVR8</accession>
<evidence type="ECO:0000313" key="6">
    <source>
        <dbReference type="EMBL" id="MFI5674175.1"/>
    </source>
</evidence>
<dbReference type="EMBL" id="JBITDC010000002">
    <property type="protein sequence ID" value="MFI5674175.1"/>
    <property type="molecule type" value="Genomic_DNA"/>
</dbReference>
<keyword evidence="6" id="KW-0067">ATP-binding</keyword>
<evidence type="ECO:0000256" key="4">
    <source>
        <dbReference type="ARBA" id="ARBA00023136"/>
    </source>
</evidence>
<keyword evidence="3" id="KW-1133">Transmembrane helix</keyword>
<dbReference type="InterPro" id="IPR036640">
    <property type="entry name" value="ABC1_TM_sf"/>
</dbReference>
<proteinExistence type="predicted"/>
<dbReference type="Pfam" id="PF00005">
    <property type="entry name" value="ABC_tran"/>
    <property type="match status" value="1"/>
</dbReference>
<evidence type="ECO:0000259" key="5">
    <source>
        <dbReference type="Pfam" id="PF00005"/>
    </source>
</evidence>
<comment type="subcellular location">
    <subcellularLocation>
        <location evidence="1">Cell membrane</location>
        <topology evidence="1">Multi-pass membrane protein</topology>
    </subcellularLocation>
</comment>
<keyword evidence="2" id="KW-0812">Transmembrane</keyword>
<protein>
    <submittedName>
        <fullName evidence="6">ATP-binding cassette domain-containing protein</fullName>
    </submittedName>
</protein>
<name>A0ABW7XVR8_STRCE</name>
<evidence type="ECO:0000256" key="2">
    <source>
        <dbReference type="ARBA" id="ARBA00022692"/>
    </source>
</evidence>
<dbReference type="InterPro" id="IPR027417">
    <property type="entry name" value="P-loop_NTPase"/>
</dbReference>
<reference evidence="6 7" key="1">
    <citation type="submission" date="2024-10" db="EMBL/GenBank/DDBJ databases">
        <title>The Natural Products Discovery Center: Release of the First 8490 Sequenced Strains for Exploring Actinobacteria Biosynthetic Diversity.</title>
        <authorList>
            <person name="Kalkreuter E."/>
            <person name="Kautsar S.A."/>
            <person name="Yang D."/>
            <person name="Bader C.D."/>
            <person name="Teijaro C.N."/>
            <person name="Fluegel L."/>
            <person name="Davis C.M."/>
            <person name="Simpson J.R."/>
            <person name="Lauterbach L."/>
            <person name="Steele A.D."/>
            <person name="Gui C."/>
            <person name="Meng S."/>
            <person name="Li G."/>
            <person name="Viehrig K."/>
            <person name="Ye F."/>
            <person name="Su P."/>
            <person name="Kiefer A.F."/>
            <person name="Nichols A."/>
            <person name="Cepeda A.J."/>
            <person name="Yan W."/>
            <person name="Fan B."/>
            <person name="Jiang Y."/>
            <person name="Adhikari A."/>
            <person name="Zheng C.-J."/>
            <person name="Schuster L."/>
            <person name="Cowan T.M."/>
            <person name="Smanski M.J."/>
            <person name="Chevrette M.G."/>
            <person name="De Carvalho L.P.S."/>
            <person name="Shen B."/>
        </authorList>
    </citation>
    <scope>NUCLEOTIDE SEQUENCE [LARGE SCALE GENOMIC DNA]</scope>
    <source>
        <strain evidence="6 7">NPDC051599</strain>
    </source>
</reference>
<sequence>MLFTWSVLLGVLQRLALRPHGAVVHDARGRQRRAAVPFFARSPQTRRSPSTHGRLAIRADAALVSGAGLVWAVFAAHDGALTVGGVTMFVAAVDGMQGSLGSLLIQLAASQRALLMFDHYLAVVEAEPDLPLASEPAPLRRLRHGIELRDVWFRYSTDQDWVLRGLDLFIPCGQALALVGLNGAGKSTLVKLLCRFYDPTRGRILWDGVDLREVDPIRGA</sequence>